<accession>A0ABS8VI30</accession>
<organism evidence="1 2">
    <name type="scientific">Datura stramonium</name>
    <name type="common">Jimsonweed</name>
    <name type="synonym">Common thornapple</name>
    <dbReference type="NCBI Taxonomy" id="4076"/>
    <lineage>
        <taxon>Eukaryota</taxon>
        <taxon>Viridiplantae</taxon>
        <taxon>Streptophyta</taxon>
        <taxon>Embryophyta</taxon>
        <taxon>Tracheophyta</taxon>
        <taxon>Spermatophyta</taxon>
        <taxon>Magnoliopsida</taxon>
        <taxon>eudicotyledons</taxon>
        <taxon>Gunneridae</taxon>
        <taxon>Pentapetalae</taxon>
        <taxon>asterids</taxon>
        <taxon>lamiids</taxon>
        <taxon>Solanales</taxon>
        <taxon>Solanaceae</taxon>
        <taxon>Solanoideae</taxon>
        <taxon>Datureae</taxon>
        <taxon>Datura</taxon>
    </lineage>
</organism>
<reference evidence="1 2" key="1">
    <citation type="journal article" date="2021" name="BMC Genomics">
        <title>Datura genome reveals duplications of psychoactive alkaloid biosynthetic genes and high mutation rate following tissue culture.</title>
        <authorList>
            <person name="Rajewski A."/>
            <person name="Carter-House D."/>
            <person name="Stajich J."/>
            <person name="Litt A."/>
        </authorList>
    </citation>
    <scope>NUCLEOTIDE SEQUENCE [LARGE SCALE GENOMIC DNA]</scope>
    <source>
        <strain evidence="1">AR-01</strain>
    </source>
</reference>
<name>A0ABS8VI30_DATST</name>
<sequence length="158" mass="17789">MDDDIFEWEMEEEVVGELIADVFLNGEELEEVKRKRRIPRTAQMGPPDLVRSEGFKASRQTMRLSTASTRVSAIGGPSVDVRESPVVSQIDLPNIACWHHYQMSGFPAVQSARFTGGANTYDVLPSPLPRIGNSSALRECTHQRFAMIRRCLPRRLNC</sequence>
<dbReference type="EMBL" id="JACEIK010004637">
    <property type="protein sequence ID" value="MCD9646006.1"/>
    <property type="molecule type" value="Genomic_DNA"/>
</dbReference>
<gene>
    <name evidence="1" type="ORF">HAX54_035500</name>
</gene>
<proteinExistence type="predicted"/>
<keyword evidence="2" id="KW-1185">Reference proteome</keyword>
<dbReference type="Proteomes" id="UP000823775">
    <property type="component" value="Unassembled WGS sequence"/>
</dbReference>
<comment type="caution">
    <text evidence="1">The sequence shown here is derived from an EMBL/GenBank/DDBJ whole genome shotgun (WGS) entry which is preliminary data.</text>
</comment>
<protein>
    <submittedName>
        <fullName evidence="1">Uncharacterized protein</fullName>
    </submittedName>
</protein>
<evidence type="ECO:0000313" key="1">
    <source>
        <dbReference type="EMBL" id="MCD9646006.1"/>
    </source>
</evidence>
<evidence type="ECO:0000313" key="2">
    <source>
        <dbReference type="Proteomes" id="UP000823775"/>
    </source>
</evidence>